<dbReference type="Pfam" id="PF12694">
    <property type="entry name" value="cpYpsA"/>
    <property type="match status" value="1"/>
</dbReference>
<comment type="caution">
    <text evidence="2">The sequence shown here is derived from an EMBL/GenBank/DDBJ whole genome shotgun (WGS) entry which is preliminary data.</text>
</comment>
<feature type="domain" description="HTH cro/C1-type" evidence="1">
    <location>
        <begin position="193"/>
        <end position="222"/>
    </location>
</feature>
<dbReference type="InterPro" id="IPR024755">
    <property type="entry name" value="cpYpsA"/>
</dbReference>
<organism evidence="2 3">
    <name type="scientific">Chthoniobacter flavus Ellin428</name>
    <dbReference type="NCBI Taxonomy" id="497964"/>
    <lineage>
        <taxon>Bacteria</taxon>
        <taxon>Pseudomonadati</taxon>
        <taxon>Verrucomicrobiota</taxon>
        <taxon>Spartobacteria</taxon>
        <taxon>Chthoniobacterales</taxon>
        <taxon>Chthoniobacteraceae</taxon>
        <taxon>Chthoniobacter</taxon>
    </lineage>
</organism>
<dbReference type="GO" id="GO:0003677">
    <property type="term" value="F:DNA binding"/>
    <property type="evidence" value="ECO:0007669"/>
    <property type="project" value="InterPro"/>
</dbReference>
<evidence type="ECO:0000313" key="3">
    <source>
        <dbReference type="Proteomes" id="UP000005824"/>
    </source>
</evidence>
<dbReference type="AlphaFoldDB" id="B4D3X1"/>
<dbReference type="Pfam" id="PF01381">
    <property type="entry name" value="HTH_3"/>
    <property type="match status" value="1"/>
</dbReference>
<proteinExistence type="predicted"/>
<dbReference type="SUPFAM" id="SSF47413">
    <property type="entry name" value="lambda repressor-like DNA-binding domains"/>
    <property type="match status" value="1"/>
</dbReference>
<evidence type="ECO:0000313" key="2">
    <source>
        <dbReference type="EMBL" id="EDY18951.1"/>
    </source>
</evidence>
<keyword evidence="3" id="KW-1185">Reference proteome</keyword>
<dbReference type="InParanoid" id="B4D3X1"/>
<dbReference type="Gene3D" id="1.10.260.40">
    <property type="entry name" value="lambda repressor-like DNA-binding domains"/>
    <property type="match status" value="1"/>
</dbReference>
<protein>
    <submittedName>
        <fullName evidence="2">Transcriptional regulator, XRE family</fullName>
    </submittedName>
</protein>
<dbReference type="EMBL" id="ABVL01000010">
    <property type="protein sequence ID" value="EDY18951.1"/>
    <property type="molecule type" value="Genomic_DNA"/>
</dbReference>
<dbReference type="eggNOG" id="COG0758">
    <property type="taxonomic scope" value="Bacteria"/>
</dbReference>
<name>B4D3X1_9BACT</name>
<dbReference type="SMART" id="SM00530">
    <property type="entry name" value="HTH_XRE"/>
    <property type="match status" value="1"/>
</dbReference>
<dbReference type="PROSITE" id="PS50943">
    <property type="entry name" value="HTH_CROC1"/>
    <property type="match status" value="1"/>
</dbReference>
<sequence length="264" mass="28326">MVQKVISSGQAGVAQAALRAASCSGVAVGGWCPPDLQIEESLRAEYGLMEPLSDQITGVAELADGVATDWNVKDADVTLVFRPGNPAIADPMIDGTFAAAHRHGKAVLVCDPADAQVSVKVFQWLQKTDAWIVNVAGPSEAAAPGIADQVQAVLLQVFANEKAAVEQAEAILGRKEEPEVRRARMQNDAAWKIRRLRALSGLNQLDLARMMGTSRSAIYRLEDPRYWGHSLPVLRRLAAAVGTRVEIRFVPNGEPHGGPPPEEV</sequence>
<dbReference type="Gene3D" id="3.40.50.450">
    <property type="match status" value="1"/>
</dbReference>
<dbReference type="InterPro" id="IPR001387">
    <property type="entry name" value="Cro/C1-type_HTH"/>
</dbReference>
<dbReference type="RefSeq" id="WP_006980934.1">
    <property type="nucleotide sequence ID" value="NZ_ABVL01000010.1"/>
</dbReference>
<reference evidence="2 3" key="1">
    <citation type="journal article" date="2011" name="J. Bacteriol.">
        <title>Genome sequence of Chthoniobacter flavus Ellin428, an aerobic heterotrophic soil bacterium.</title>
        <authorList>
            <person name="Kant R."/>
            <person name="van Passel M.W."/>
            <person name="Palva A."/>
            <person name="Lucas S."/>
            <person name="Lapidus A."/>
            <person name="Glavina Del Rio T."/>
            <person name="Dalin E."/>
            <person name="Tice H."/>
            <person name="Bruce D."/>
            <person name="Goodwin L."/>
            <person name="Pitluck S."/>
            <person name="Larimer F.W."/>
            <person name="Land M.L."/>
            <person name="Hauser L."/>
            <person name="Sangwan P."/>
            <person name="de Vos W.M."/>
            <person name="Janssen P.H."/>
            <person name="Smidt H."/>
        </authorList>
    </citation>
    <scope>NUCLEOTIDE SEQUENCE [LARGE SCALE GENOMIC DNA]</scope>
    <source>
        <strain evidence="2 3">Ellin428</strain>
    </source>
</reference>
<gene>
    <name evidence="2" type="ORF">CfE428DRAFT_3609</name>
</gene>
<evidence type="ECO:0000259" key="1">
    <source>
        <dbReference type="PROSITE" id="PS50943"/>
    </source>
</evidence>
<dbReference type="STRING" id="497964.CfE428DRAFT_3609"/>
<dbReference type="eggNOG" id="COG1476">
    <property type="taxonomic scope" value="Bacteria"/>
</dbReference>
<dbReference type="CDD" id="cd00093">
    <property type="entry name" value="HTH_XRE"/>
    <property type="match status" value="1"/>
</dbReference>
<accession>B4D3X1</accession>
<dbReference type="Proteomes" id="UP000005824">
    <property type="component" value="Unassembled WGS sequence"/>
</dbReference>
<dbReference type="InterPro" id="IPR010982">
    <property type="entry name" value="Lambda_DNA-bd_dom_sf"/>
</dbReference>